<dbReference type="AlphaFoldDB" id="A0A8T2P0E5"/>
<evidence type="ECO:0000313" key="3">
    <source>
        <dbReference type="Proteomes" id="UP000824540"/>
    </source>
</evidence>
<protein>
    <submittedName>
        <fullName evidence="2">Uncharacterized protein</fullName>
    </submittedName>
</protein>
<organism evidence="2 3">
    <name type="scientific">Albula glossodonta</name>
    <name type="common">roundjaw bonefish</name>
    <dbReference type="NCBI Taxonomy" id="121402"/>
    <lineage>
        <taxon>Eukaryota</taxon>
        <taxon>Metazoa</taxon>
        <taxon>Chordata</taxon>
        <taxon>Craniata</taxon>
        <taxon>Vertebrata</taxon>
        <taxon>Euteleostomi</taxon>
        <taxon>Actinopterygii</taxon>
        <taxon>Neopterygii</taxon>
        <taxon>Teleostei</taxon>
        <taxon>Albuliformes</taxon>
        <taxon>Albulidae</taxon>
        <taxon>Albula</taxon>
    </lineage>
</organism>
<dbReference type="EMBL" id="JAFBMS010000030">
    <property type="protein sequence ID" value="KAG9342097.1"/>
    <property type="molecule type" value="Genomic_DNA"/>
</dbReference>
<reference evidence="2" key="1">
    <citation type="thesis" date="2021" institute="BYU ScholarsArchive" country="Provo, UT, USA">
        <title>Applications of and Algorithms for Genome Assembly and Genomic Analyses with an Emphasis on Marine Teleosts.</title>
        <authorList>
            <person name="Pickett B.D."/>
        </authorList>
    </citation>
    <scope>NUCLEOTIDE SEQUENCE</scope>
    <source>
        <strain evidence="2">HI-2016</strain>
    </source>
</reference>
<proteinExistence type="predicted"/>
<feature type="signal peptide" evidence="1">
    <location>
        <begin position="1"/>
        <end position="22"/>
    </location>
</feature>
<evidence type="ECO:0000256" key="1">
    <source>
        <dbReference type="SAM" id="SignalP"/>
    </source>
</evidence>
<feature type="chain" id="PRO_5035871021" evidence="1">
    <location>
        <begin position="23"/>
        <end position="60"/>
    </location>
</feature>
<evidence type="ECO:0000313" key="2">
    <source>
        <dbReference type="EMBL" id="KAG9342097.1"/>
    </source>
</evidence>
<keyword evidence="3" id="KW-1185">Reference proteome</keyword>
<accession>A0A8T2P0E5</accession>
<dbReference type="Proteomes" id="UP000824540">
    <property type="component" value="Unassembled WGS sequence"/>
</dbReference>
<keyword evidence="1" id="KW-0732">Signal</keyword>
<name>A0A8T2P0E5_9TELE</name>
<sequence>MADMIRALFLLALTLWAVECQAAAGRPRARNAPSVPDRDYEALNLGTRDTYAVAGMNRNG</sequence>
<comment type="caution">
    <text evidence="2">The sequence shown here is derived from an EMBL/GenBank/DDBJ whole genome shotgun (WGS) entry which is preliminary data.</text>
</comment>
<gene>
    <name evidence="2" type="ORF">JZ751_017094</name>
</gene>